<dbReference type="InterPro" id="IPR011856">
    <property type="entry name" value="tRNA_endonuc-like_dom_sf"/>
</dbReference>
<keyword evidence="4" id="KW-1185">Reference proteome</keyword>
<accession>A0A1T3I6B4</accession>
<dbReference type="RefSeq" id="WP_070905088.1">
    <property type="nucleotide sequence ID" value="NZ_CP016378.1"/>
</dbReference>
<comment type="caution">
    <text evidence="3">The sequence shown here is derived from an EMBL/GenBank/DDBJ whole genome shotgun (WGS) entry which is preliminary data.</text>
</comment>
<dbReference type="STRING" id="238.BBD35_05360"/>
<dbReference type="Proteomes" id="UP000188947">
    <property type="component" value="Unassembled WGS sequence"/>
</dbReference>
<evidence type="ECO:0000313" key="3">
    <source>
        <dbReference type="EMBL" id="OOH93217.1"/>
    </source>
</evidence>
<dbReference type="GO" id="GO:0003676">
    <property type="term" value="F:nucleic acid binding"/>
    <property type="evidence" value="ECO:0007669"/>
    <property type="project" value="InterPro"/>
</dbReference>
<name>A0A1T3I6B4_ELIME</name>
<protein>
    <recommendedName>
        <fullName evidence="2">UPF0102 protein BMF97_17275</fullName>
    </recommendedName>
</protein>
<dbReference type="AlphaFoldDB" id="A0A1T3I6B4"/>
<dbReference type="eggNOG" id="COG0792">
    <property type="taxonomic scope" value="Bacteria"/>
</dbReference>
<proteinExistence type="inferred from homology"/>
<dbReference type="Pfam" id="PF02021">
    <property type="entry name" value="UPF0102"/>
    <property type="match status" value="1"/>
</dbReference>
<dbReference type="OrthoDB" id="9802516at2"/>
<gene>
    <name evidence="3" type="ORF">BMF97_17275</name>
</gene>
<dbReference type="SUPFAM" id="SSF52980">
    <property type="entry name" value="Restriction endonuclease-like"/>
    <property type="match status" value="1"/>
</dbReference>
<dbReference type="PANTHER" id="PTHR34039:SF1">
    <property type="entry name" value="UPF0102 PROTEIN YRAN"/>
    <property type="match status" value="1"/>
</dbReference>
<reference evidence="3 4" key="1">
    <citation type="submission" date="2016-11" db="EMBL/GenBank/DDBJ databases">
        <title>Genome sequence and comparative genomic analysis of clinical strain Elizabethkingia meningoseptica 61421 PRCM.</title>
        <authorList>
            <person name="Wang M."/>
            <person name="Hu S."/>
            <person name="Cao L."/>
            <person name="Jiang T."/>
            <person name="Zhou Y."/>
            <person name="Ming D."/>
        </authorList>
    </citation>
    <scope>NUCLEOTIDE SEQUENCE [LARGE SCALE GENOMIC DNA]</scope>
    <source>
        <strain evidence="3 4">61421 PRCM</strain>
    </source>
</reference>
<dbReference type="PANTHER" id="PTHR34039">
    <property type="entry name" value="UPF0102 PROTEIN YRAN"/>
    <property type="match status" value="1"/>
</dbReference>
<comment type="similarity">
    <text evidence="1 2">Belongs to the UPF0102 family.</text>
</comment>
<dbReference type="EMBL" id="MPOG01000019">
    <property type="protein sequence ID" value="OOH93217.1"/>
    <property type="molecule type" value="Genomic_DNA"/>
</dbReference>
<dbReference type="HAMAP" id="MF_00048">
    <property type="entry name" value="UPF0102"/>
    <property type="match status" value="1"/>
</dbReference>
<evidence type="ECO:0000313" key="4">
    <source>
        <dbReference type="Proteomes" id="UP000188947"/>
    </source>
</evidence>
<dbReference type="Gene3D" id="3.40.1350.10">
    <property type="match status" value="1"/>
</dbReference>
<sequence>MAEHNDFGNQAEEHAIAYLQQNHYQILAKNWYLQKAEIDIIAKKGDTLHIIEVKARRNNDFIEPEDAVTRKKIKLLIRAADEYVQQLDEEVNVQFDIISILFENGKLNLQHIEDAFESID</sequence>
<organism evidence="3 4">
    <name type="scientific">Elizabethkingia meningoseptica</name>
    <name type="common">Chryseobacterium meningosepticum</name>
    <dbReference type="NCBI Taxonomy" id="238"/>
    <lineage>
        <taxon>Bacteria</taxon>
        <taxon>Pseudomonadati</taxon>
        <taxon>Bacteroidota</taxon>
        <taxon>Flavobacteriia</taxon>
        <taxon>Flavobacteriales</taxon>
        <taxon>Weeksellaceae</taxon>
        <taxon>Elizabethkingia</taxon>
    </lineage>
</organism>
<dbReference type="InterPro" id="IPR011335">
    <property type="entry name" value="Restrct_endonuc-II-like"/>
</dbReference>
<dbReference type="InterPro" id="IPR003509">
    <property type="entry name" value="UPF0102_YraN-like"/>
</dbReference>
<evidence type="ECO:0000256" key="2">
    <source>
        <dbReference type="HAMAP-Rule" id="MF_00048"/>
    </source>
</evidence>
<dbReference type="CDD" id="cd20736">
    <property type="entry name" value="PoNe_Nuclease"/>
    <property type="match status" value="1"/>
</dbReference>
<evidence type="ECO:0000256" key="1">
    <source>
        <dbReference type="ARBA" id="ARBA00006738"/>
    </source>
</evidence>